<name>A0BJK8_PARTE</name>
<proteinExistence type="predicted"/>
<organism evidence="3 4">
    <name type="scientific">Paramecium tetraurelia</name>
    <dbReference type="NCBI Taxonomy" id="5888"/>
    <lineage>
        <taxon>Eukaryota</taxon>
        <taxon>Sar</taxon>
        <taxon>Alveolata</taxon>
        <taxon>Ciliophora</taxon>
        <taxon>Intramacronucleata</taxon>
        <taxon>Oligohymenophorea</taxon>
        <taxon>Peniculida</taxon>
        <taxon>Parameciidae</taxon>
        <taxon>Paramecium</taxon>
    </lineage>
</organism>
<evidence type="ECO:0000256" key="2">
    <source>
        <dbReference type="SAM" id="Phobius"/>
    </source>
</evidence>
<evidence type="ECO:0008006" key="5">
    <source>
        <dbReference type="Google" id="ProtNLM"/>
    </source>
</evidence>
<keyword evidence="4" id="KW-1185">Reference proteome</keyword>
<feature type="transmembrane region" description="Helical" evidence="2">
    <location>
        <begin position="99"/>
        <end position="119"/>
    </location>
</feature>
<feature type="compositionally biased region" description="Basic and acidic residues" evidence="1">
    <location>
        <begin position="45"/>
        <end position="58"/>
    </location>
</feature>
<evidence type="ECO:0000313" key="4">
    <source>
        <dbReference type="Proteomes" id="UP000000600"/>
    </source>
</evidence>
<dbReference type="RefSeq" id="XP_001426123.1">
    <property type="nucleotide sequence ID" value="XM_001426086.1"/>
</dbReference>
<dbReference type="InParanoid" id="A0BJK8"/>
<accession>A0BJK8</accession>
<dbReference type="Proteomes" id="UP000000600">
    <property type="component" value="Unassembled WGS sequence"/>
</dbReference>
<dbReference type="OrthoDB" id="10435817at2759"/>
<dbReference type="EMBL" id="CT867998">
    <property type="protein sequence ID" value="CAK58725.1"/>
    <property type="molecule type" value="Genomic_DNA"/>
</dbReference>
<evidence type="ECO:0000313" key="3">
    <source>
        <dbReference type="EMBL" id="CAK58725.1"/>
    </source>
</evidence>
<dbReference type="AlphaFoldDB" id="A0BJK8"/>
<feature type="transmembrane region" description="Helical" evidence="2">
    <location>
        <begin position="125"/>
        <end position="147"/>
    </location>
</feature>
<feature type="region of interest" description="Disordered" evidence="1">
    <location>
        <begin position="18"/>
        <end position="65"/>
    </location>
</feature>
<feature type="transmembrane region" description="Helical" evidence="2">
    <location>
        <begin position="159"/>
        <end position="180"/>
    </location>
</feature>
<dbReference type="HOGENOM" id="CLU_1279815_0_0_1"/>
<feature type="compositionally biased region" description="Polar residues" evidence="1">
    <location>
        <begin position="27"/>
        <end position="44"/>
    </location>
</feature>
<gene>
    <name evidence="3" type="ORF">GSPATT00029353001</name>
</gene>
<evidence type="ECO:0000256" key="1">
    <source>
        <dbReference type="SAM" id="MobiDB-lite"/>
    </source>
</evidence>
<sequence length="216" mass="25455">MNPTFKIVKKFNYRRKENRQMRPIQPFSPQRVNDVNIQMDSQVDNNKKNKYDQDEIKDSTPLNKKNLIPSFQYSRSTNQPSKNNFYQTPPEIPKKLPQLFLPFVLSFIVNLGLGIAIFATQGDQTAIIVFEVFMILLNIISGAYYYTKSTEIIVTRPKCFYIFFGTILAEFLCLFIQLLISWITKASFAIQIPNIISVTIFLLYFYYKRKQYYQDE</sequence>
<keyword evidence="2" id="KW-1133">Transmembrane helix</keyword>
<keyword evidence="2" id="KW-0472">Membrane</keyword>
<feature type="transmembrane region" description="Helical" evidence="2">
    <location>
        <begin position="186"/>
        <end position="207"/>
    </location>
</feature>
<dbReference type="OMA" id="LICWITQ"/>
<reference evidence="3 4" key="1">
    <citation type="journal article" date="2006" name="Nature">
        <title>Global trends of whole-genome duplications revealed by the ciliate Paramecium tetraurelia.</title>
        <authorList>
            <consortium name="Genoscope"/>
            <person name="Aury J.-M."/>
            <person name="Jaillon O."/>
            <person name="Duret L."/>
            <person name="Noel B."/>
            <person name="Jubin C."/>
            <person name="Porcel B.M."/>
            <person name="Segurens B."/>
            <person name="Daubin V."/>
            <person name="Anthouard V."/>
            <person name="Aiach N."/>
            <person name="Arnaiz O."/>
            <person name="Billaut A."/>
            <person name="Beisson J."/>
            <person name="Blanc I."/>
            <person name="Bouhouche K."/>
            <person name="Camara F."/>
            <person name="Duharcourt S."/>
            <person name="Guigo R."/>
            <person name="Gogendeau D."/>
            <person name="Katinka M."/>
            <person name="Keller A.-M."/>
            <person name="Kissmehl R."/>
            <person name="Klotz C."/>
            <person name="Koll F."/>
            <person name="Le Moue A."/>
            <person name="Lepere C."/>
            <person name="Malinsky S."/>
            <person name="Nowacki M."/>
            <person name="Nowak J.K."/>
            <person name="Plattner H."/>
            <person name="Poulain J."/>
            <person name="Ruiz F."/>
            <person name="Serrano V."/>
            <person name="Zagulski M."/>
            <person name="Dessen P."/>
            <person name="Betermier M."/>
            <person name="Weissenbach J."/>
            <person name="Scarpelli C."/>
            <person name="Schachter V."/>
            <person name="Sperling L."/>
            <person name="Meyer E."/>
            <person name="Cohen J."/>
            <person name="Wincker P."/>
        </authorList>
    </citation>
    <scope>NUCLEOTIDE SEQUENCE [LARGE SCALE GENOMIC DNA]</scope>
    <source>
        <strain evidence="3 4">Stock d4-2</strain>
    </source>
</reference>
<keyword evidence="2" id="KW-0812">Transmembrane</keyword>
<dbReference type="KEGG" id="ptm:GSPATT00029353001"/>
<dbReference type="GeneID" id="5011907"/>
<protein>
    <recommendedName>
        <fullName evidence="5">GtrA-like protein domain-containing protein</fullName>
    </recommendedName>
</protein>